<dbReference type="Gene3D" id="3.40.960.10">
    <property type="entry name" value="VSR Endonuclease"/>
    <property type="match status" value="1"/>
</dbReference>
<comment type="caution">
    <text evidence="2">The sequence shown here is derived from an EMBL/GenBank/DDBJ whole genome shotgun (WGS) entry which is preliminary data.</text>
</comment>
<dbReference type="RefSeq" id="WP_133288816.1">
    <property type="nucleotide sequence ID" value="NZ_SMSJ01000012.1"/>
</dbReference>
<feature type="domain" description="Restriction endonuclease type II-like" evidence="1">
    <location>
        <begin position="179"/>
        <end position="266"/>
    </location>
</feature>
<accession>A0A4R5QHS5</accession>
<dbReference type="EMBL" id="SMSJ01000012">
    <property type="protein sequence ID" value="TDH62299.1"/>
    <property type="molecule type" value="Genomic_DNA"/>
</dbReference>
<dbReference type="AlphaFoldDB" id="A0A4R5QHS5"/>
<protein>
    <submittedName>
        <fullName evidence="2">DUF559 domain-containing protein</fullName>
    </submittedName>
</protein>
<sequence>MAYYSVLAGRATIIPRRAGRKPLIQSKPAFSALEFKVDFGLRREGAMQRIPGLKFRPGDVRAAVLEAERLIRKAGFHCPDPAQRFYSQLADKAEADFEADAKAWPTADRSAEEREQWQAEASRRLNRKFDGISCDLFLVTEMVESPIEAMFGAGVVLSGNDGYNNIQFSFSPETRFDPEWGTNFAPQITVAEYRADFLFKVCLEGSFRTLAVECDGHDYHERTADQAARDRSRDRRLLTNGIHVLRFTGREIVRDLDACIDDLSGALSRLAEELLVEAGIAKRRPQRWIQENIDLVGPPHRKKPT</sequence>
<dbReference type="InterPro" id="IPR011335">
    <property type="entry name" value="Restrct_endonuc-II-like"/>
</dbReference>
<evidence type="ECO:0000259" key="1">
    <source>
        <dbReference type="Pfam" id="PF18741"/>
    </source>
</evidence>
<dbReference type="SUPFAM" id="SSF52980">
    <property type="entry name" value="Restriction endonuclease-like"/>
    <property type="match status" value="1"/>
</dbReference>
<evidence type="ECO:0000313" key="2">
    <source>
        <dbReference type="EMBL" id="TDH62299.1"/>
    </source>
</evidence>
<keyword evidence="3" id="KW-1185">Reference proteome</keyword>
<name>A0A4R5QHS5_9PROT</name>
<dbReference type="Pfam" id="PF18741">
    <property type="entry name" value="MTES_1575"/>
    <property type="match status" value="1"/>
</dbReference>
<evidence type="ECO:0000313" key="3">
    <source>
        <dbReference type="Proteomes" id="UP000295096"/>
    </source>
</evidence>
<dbReference type="Proteomes" id="UP000295096">
    <property type="component" value="Unassembled WGS sequence"/>
</dbReference>
<dbReference type="OrthoDB" id="9757917at2"/>
<gene>
    <name evidence="2" type="ORF">E2C06_11825</name>
</gene>
<organism evidence="2 3">
    <name type="scientific">Dankookia rubra</name>
    <dbReference type="NCBI Taxonomy" id="1442381"/>
    <lineage>
        <taxon>Bacteria</taxon>
        <taxon>Pseudomonadati</taxon>
        <taxon>Pseudomonadota</taxon>
        <taxon>Alphaproteobacteria</taxon>
        <taxon>Acetobacterales</taxon>
        <taxon>Roseomonadaceae</taxon>
        <taxon>Dankookia</taxon>
    </lineage>
</organism>
<reference evidence="2 3" key="1">
    <citation type="journal article" date="2016" name="J. Microbiol.">
        <title>Dankookia rubra gen. nov., sp. nov., an alphaproteobacterium isolated from sediment of a shallow stream.</title>
        <authorList>
            <person name="Kim W.H."/>
            <person name="Kim D.H."/>
            <person name="Kang K."/>
            <person name="Ahn T.Y."/>
        </authorList>
    </citation>
    <scope>NUCLEOTIDE SEQUENCE [LARGE SCALE GENOMIC DNA]</scope>
    <source>
        <strain evidence="2 3">JCM30602</strain>
    </source>
</reference>
<dbReference type="InterPro" id="IPR049468">
    <property type="entry name" value="Restrct_endonuc-II-like_dom"/>
</dbReference>
<proteinExistence type="predicted"/>